<evidence type="ECO:0000313" key="3">
    <source>
        <dbReference type="Proteomes" id="UP001381693"/>
    </source>
</evidence>
<feature type="transmembrane region" description="Helical" evidence="1">
    <location>
        <begin position="9"/>
        <end position="29"/>
    </location>
</feature>
<reference evidence="2 3" key="1">
    <citation type="submission" date="2023-11" db="EMBL/GenBank/DDBJ databases">
        <title>Halocaridina rubra genome assembly.</title>
        <authorList>
            <person name="Smith C."/>
        </authorList>
    </citation>
    <scope>NUCLEOTIDE SEQUENCE [LARGE SCALE GENOMIC DNA]</scope>
    <source>
        <strain evidence="2">EP-1</strain>
        <tissue evidence="2">Whole</tissue>
    </source>
</reference>
<proteinExistence type="predicted"/>
<name>A0AAN8XQ45_HALRR</name>
<evidence type="ECO:0000313" key="2">
    <source>
        <dbReference type="EMBL" id="KAK7082189.1"/>
    </source>
</evidence>
<protein>
    <submittedName>
        <fullName evidence="2">Uncharacterized protein</fullName>
    </submittedName>
</protein>
<organism evidence="2 3">
    <name type="scientific">Halocaridina rubra</name>
    <name type="common">Hawaiian red shrimp</name>
    <dbReference type="NCBI Taxonomy" id="373956"/>
    <lineage>
        <taxon>Eukaryota</taxon>
        <taxon>Metazoa</taxon>
        <taxon>Ecdysozoa</taxon>
        <taxon>Arthropoda</taxon>
        <taxon>Crustacea</taxon>
        <taxon>Multicrustacea</taxon>
        <taxon>Malacostraca</taxon>
        <taxon>Eumalacostraca</taxon>
        <taxon>Eucarida</taxon>
        <taxon>Decapoda</taxon>
        <taxon>Pleocyemata</taxon>
        <taxon>Caridea</taxon>
        <taxon>Atyoidea</taxon>
        <taxon>Atyidae</taxon>
        <taxon>Halocaridina</taxon>
    </lineage>
</organism>
<feature type="non-terminal residue" evidence="2">
    <location>
        <position position="1"/>
    </location>
</feature>
<accession>A0AAN8XQ45</accession>
<keyword evidence="1" id="KW-1133">Transmembrane helix</keyword>
<dbReference type="EMBL" id="JAXCGZ010004144">
    <property type="protein sequence ID" value="KAK7082189.1"/>
    <property type="molecule type" value="Genomic_DNA"/>
</dbReference>
<gene>
    <name evidence="2" type="ORF">SK128_023763</name>
</gene>
<keyword evidence="1" id="KW-0812">Transmembrane</keyword>
<keyword evidence="1" id="KW-0472">Membrane</keyword>
<keyword evidence="3" id="KW-1185">Reference proteome</keyword>
<feature type="non-terminal residue" evidence="2">
    <location>
        <position position="55"/>
    </location>
</feature>
<dbReference type="Proteomes" id="UP001381693">
    <property type="component" value="Unassembled WGS sequence"/>
</dbReference>
<dbReference type="AlphaFoldDB" id="A0AAN8XQ45"/>
<comment type="caution">
    <text evidence="2">The sequence shown here is derived from an EMBL/GenBank/DDBJ whole genome shotgun (WGS) entry which is preliminary data.</text>
</comment>
<sequence>VYFCPYRTYMFRLYCFLFHVVIHLSFSYFTSSASPSHSNGEFLMPIKPEFYLQKH</sequence>
<evidence type="ECO:0000256" key="1">
    <source>
        <dbReference type="SAM" id="Phobius"/>
    </source>
</evidence>